<dbReference type="PIRSF" id="PIRSF006380">
    <property type="entry name" value="UCP006380"/>
    <property type="match status" value="1"/>
</dbReference>
<dbReference type="RefSeq" id="WP_146652037.1">
    <property type="nucleotide sequence ID" value="NZ_CP012333.1"/>
</dbReference>
<dbReference type="STRING" id="1391654.AKJ09_07482"/>
<organism evidence="1 2">
    <name type="scientific">Labilithrix luteola</name>
    <dbReference type="NCBI Taxonomy" id="1391654"/>
    <lineage>
        <taxon>Bacteria</taxon>
        <taxon>Pseudomonadati</taxon>
        <taxon>Myxococcota</taxon>
        <taxon>Polyangia</taxon>
        <taxon>Polyangiales</taxon>
        <taxon>Labilitrichaceae</taxon>
        <taxon>Labilithrix</taxon>
    </lineage>
</organism>
<accession>A0A0K1Q528</accession>
<dbReference type="EMBL" id="CP012333">
    <property type="protein sequence ID" value="AKV00819.1"/>
    <property type="molecule type" value="Genomic_DNA"/>
</dbReference>
<dbReference type="HAMAP" id="MF_00582">
    <property type="entry name" value="UPF0215"/>
    <property type="match status" value="1"/>
</dbReference>
<dbReference type="Pfam" id="PF01949">
    <property type="entry name" value="Endo_dU"/>
    <property type="match status" value="1"/>
</dbReference>
<dbReference type="Gene3D" id="3.30.2170.10">
    <property type="entry name" value="archaeoglobus fulgidus dsm 4304 superfamily"/>
    <property type="match status" value="1"/>
</dbReference>
<evidence type="ECO:0000313" key="1">
    <source>
        <dbReference type="EMBL" id="AKV00819.1"/>
    </source>
</evidence>
<keyword evidence="2" id="KW-1185">Reference proteome</keyword>
<dbReference type="KEGG" id="llu:AKJ09_07482"/>
<dbReference type="InterPro" id="IPR002802">
    <property type="entry name" value="Endo_dU"/>
</dbReference>
<evidence type="ECO:0000313" key="2">
    <source>
        <dbReference type="Proteomes" id="UP000064967"/>
    </source>
</evidence>
<dbReference type="PANTHER" id="PTHR39518:SF2">
    <property type="entry name" value="UPF0215 PROTEIN MJ1150"/>
    <property type="match status" value="1"/>
</dbReference>
<dbReference type="AlphaFoldDB" id="A0A0K1Q528"/>
<proteinExistence type="inferred from homology"/>
<dbReference type="OrthoDB" id="25804at2"/>
<dbReference type="Proteomes" id="UP000064967">
    <property type="component" value="Chromosome"/>
</dbReference>
<sequence length="212" mass="23015">MNVIGFDDGPFERTHRGDVLLVGVVCSGTRMDGLVSGRIRRDGANATRVMIDLVRKSQFGSHLQAVMLQGIAVGGFNVVDIHGLSDALRIPVLVVTRKLPDMPAVRRALFSDEPLDRPRVPGAARKWKLIEEAGVMEQLGPSRRAVKREAKKGPTGITTTSPRLWIQRAGLSLDEARRLVADTTLHGNVPEPLRLAHLVAGGITEGRSRGRA</sequence>
<name>A0A0K1Q528_9BACT</name>
<gene>
    <name evidence="1" type="ORF">AKJ09_07482</name>
</gene>
<reference evidence="1 2" key="1">
    <citation type="submission" date="2015-08" db="EMBL/GenBank/DDBJ databases">
        <authorList>
            <person name="Babu N.S."/>
            <person name="Beckwith C.J."/>
            <person name="Beseler K.G."/>
            <person name="Brison A."/>
            <person name="Carone J.V."/>
            <person name="Caskin T.P."/>
            <person name="Diamond M."/>
            <person name="Durham M.E."/>
            <person name="Foxe J.M."/>
            <person name="Go M."/>
            <person name="Henderson B.A."/>
            <person name="Jones I.B."/>
            <person name="McGettigan J.A."/>
            <person name="Micheletti S.J."/>
            <person name="Nasrallah M.E."/>
            <person name="Ortiz D."/>
            <person name="Piller C.R."/>
            <person name="Privatt S.R."/>
            <person name="Schneider S.L."/>
            <person name="Sharp S."/>
            <person name="Smith T.C."/>
            <person name="Stanton J.D."/>
            <person name="Ullery H.E."/>
            <person name="Wilson R.J."/>
            <person name="Serrano M.G."/>
            <person name="Buck G."/>
            <person name="Lee V."/>
            <person name="Wang Y."/>
            <person name="Carvalho R."/>
            <person name="Voegtly L."/>
            <person name="Shi R."/>
            <person name="Duckworth R."/>
            <person name="Johnson A."/>
            <person name="Loviza R."/>
            <person name="Walstead R."/>
            <person name="Shah Z."/>
            <person name="Kiflezghi M."/>
            <person name="Wade K."/>
            <person name="Ball S.L."/>
            <person name="Bradley K.W."/>
            <person name="Asai D.J."/>
            <person name="Bowman C.A."/>
            <person name="Russell D.A."/>
            <person name="Pope W.H."/>
            <person name="Jacobs-Sera D."/>
            <person name="Hendrix R.W."/>
            <person name="Hatfull G.F."/>
        </authorList>
    </citation>
    <scope>NUCLEOTIDE SEQUENCE [LARGE SCALE GENOMIC DNA]</scope>
    <source>
        <strain evidence="1 2">DSM 27648</strain>
    </source>
</reference>
<protein>
    <submittedName>
        <fullName evidence="1">Uncharacterized protein</fullName>
    </submittedName>
</protein>
<dbReference type="PANTHER" id="PTHR39518">
    <property type="entry name" value="UPF0215 PROTEIN MJ1150"/>
    <property type="match status" value="1"/>
</dbReference>